<name>A0A4Q0I611_9FIRM</name>
<evidence type="ECO:0000256" key="1">
    <source>
        <dbReference type="ARBA" id="ARBA00005721"/>
    </source>
</evidence>
<reference evidence="3" key="1">
    <citation type="submission" date="2018-11" db="EMBL/GenBank/DDBJ databases">
        <title>Genome sequencing of a novel mesophilic and cellulolytic organism within the genus Hungateiclostridium.</title>
        <authorList>
            <person name="Rettenmaier R."/>
            <person name="Liebl W."/>
            <person name="Zverlov V."/>
        </authorList>
    </citation>
    <scope>NUCLEOTIDE SEQUENCE [LARGE SCALE GENOMIC DNA]</scope>
    <source>
        <strain evidence="3">N2K1</strain>
    </source>
</reference>
<sequence>MRVVGFVGPSGTGKSHRAVWVARERGIDFIIDDGLLIRGAQIIAGTSAKKEKTKISSIKRALFTDDEHANDVKTAIRQYNPEGILILGTSDGMVEAIAKRLEFPEISEKVYIQQVATDFEIKQALTTRKEQGKHVIPVPTFEIKKDFSGYFLDPLQIFRRKGKGSFQLIGEKSVVRPTFSYLGNYTISDYTIYQIVDYVASNIEGVNKISRFRVENHPEGIYIEMDLVLVYGCRIKSLLREVQKKVIDEVEKLTALNIKSLNLTAKSLVLDPQKVLDARRSDWAT</sequence>
<dbReference type="AlphaFoldDB" id="A0A4Q0I611"/>
<dbReference type="SUPFAM" id="SSF52540">
    <property type="entry name" value="P-loop containing nucleoside triphosphate hydrolases"/>
    <property type="match status" value="1"/>
</dbReference>
<gene>
    <name evidence="2" type="ORF">EFD62_08135</name>
</gene>
<dbReference type="EMBL" id="RLII01000007">
    <property type="protein sequence ID" value="RXE59327.1"/>
    <property type="molecule type" value="Genomic_DNA"/>
</dbReference>
<dbReference type="OrthoDB" id="5429664at2"/>
<dbReference type="InterPro" id="IPR027417">
    <property type="entry name" value="P-loop_NTPase"/>
</dbReference>
<comment type="caution">
    <text evidence="2">The sequence shown here is derived from an EMBL/GenBank/DDBJ whole genome shotgun (WGS) entry which is preliminary data.</text>
</comment>
<evidence type="ECO:0000313" key="3">
    <source>
        <dbReference type="Proteomes" id="UP000289166"/>
    </source>
</evidence>
<protein>
    <submittedName>
        <fullName evidence="2">Asp23/Gls24 family envelope stress response protein</fullName>
    </submittedName>
</protein>
<keyword evidence="3" id="KW-1185">Reference proteome</keyword>
<organism evidence="2 3">
    <name type="scientific">Acetivibrio mesophilus</name>
    <dbReference type="NCBI Taxonomy" id="2487273"/>
    <lineage>
        <taxon>Bacteria</taxon>
        <taxon>Bacillati</taxon>
        <taxon>Bacillota</taxon>
        <taxon>Clostridia</taxon>
        <taxon>Eubacteriales</taxon>
        <taxon>Oscillospiraceae</taxon>
        <taxon>Acetivibrio</taxon>
    </lineage>
</organism>
<proteinExistence type="inferred from homology"/>
<dbReference type="InterPro" id="IPR005531">
    <property type="entry name" value="Asp23"/>
</dbReference>
<evidence type="ECO:0000313" key="2">
    <source>
        <dbReference type="EMBL" id="RXE59327.1"/>
    </source>
</evidence>
<dbReference type="Proteomes" id="UP000289166">
    <property type="component" value="Unassembled WGS sequence"/>
</dbReference>
<dbReference type="RefSeq" id="WP_069195066.1">
    <property type="nucleotide sequence ID" value="NZ_RLII01000007.1"/>
</dbReference>
<accession>A0A4Q0I611</accession>
<dbReference type="Pfam" id="PF03780">
    <property type="entry name" value="Asp23"/>
    <property type="match status" value="1"/>
</dbReference>
<comment type="similarity">
    <text evidence="1">Belongs to the asp23 family.</text>
</comment>